<feature type="binding site" evidence="12">
    <location>
        <position position="47"/>
    </location>
    <ligand>
        <name>CoA</name>
        <dbReference type="ChEBI" id="CHEBI:57287"/>
    </ligand>
</feature>
<evidence type="ECO:0000313" key="19">
    <source>
        <dbReference type="Proteomes" id="UP000051887"/>
    </source>
</evidence>
<evidence type="ECO:0000256" key="12">
    <source>
        <dbReference type="PIRSR" id="PIRSR603542-1"/>
    </source>
</evidence>
<dbReference type="SUPFAM" id="SSF56214">
    <property type="entry name" value="4'-phosphopantetheinyl transferase"/>
    <property type="match status" value="1"/>
</dbReference>
<keyword evidence="13" id="KW-0460">Magnesium</keyword>
<reference evidence="16 18" key="2">
    <citation type="submission" date="2015-09" db="EMBL/GenBank/DDBJ databases">
        <authorList>
            <person name="Rodrigo-Torres L."/>
            <person name="Arahal D.R."/>
        </authorList>
    </citation>
    <scope>NUCLEOTIDE SEQUENCE [LARGE SCALE GENOMIC DNA]</scope>
    <source>
        <strain evidence="16 18">CECT 5118</strain>
    </source>
</reference>
<evidence type="ECO:0000256" key="3">
    <source>
        <dbReference type="ARBA" id="ARBA00008342"/>
    </source>
</evidence>
<comment type="cofactor">
    <cofactor evidence="13">
        <name>Mg(2+)</name>
        <dbReference type="ChEBI" id="CHEBI:18420"/>
    </cofactor>
</comment>
<comment type="function">
    <text evidence="1">Involved in the biosynthesis of the siderophore enterobactin (enterochelin), which is a macrocyclic trimeric lactone of N-(2,3-dihydroxybenzoyl)-serine. The serine trilactone serves as a scaffolding for the three catechol functionalities that provide hexadentate coordination for the tightly ligated iron(2+) atoms. Plays an essential role in the assembly of the enterobactin by catalyzing the transfer of the 4'-phosphopantetheine (Ppant) moiety from coenzyme A to the apo-domains of both EntB (ArCP domain) and EntF (PCP domain) to yield their holo-forms which make them competent for the activation of 2,3-dihydroxybenzoate (DHB) and L-serine, respectively.</text>
</comment>
<feature type="binding site" evidence="12">
    <location>
        <position position="55"/>
    </location>
    <ligand>
        <name>CoA</name>
        <dbReference type="ChEBI" id="CHEBI:57287"/>
    </ligand>
</feature>
<feature type="binding site" evidence="12">
    <location>
        <position position="157"/>
    </location>
    <ligand>
        <name>CoA</name>
        <dbReference type="ChEBI" id="CHEBI:57287"/>
    </ligand>
</feature>
<proteinExistence type="inferred from homology"/>
<dbReference type="EMBL" id="CYSC01000017">
    <property type="protein sequence ID" value="CUH71272.1"/>
    <property type="molecule type" value="Genomic_DNA"/>
</dbReference>
<feature type="binding site" evidence="12">
    <location>
        <position position="113"/>
    </location>
    <ligand>
        <name>CoA</name>
        <dbReference type="ChEBI" id="CHEBI:57287"/>
    </ligand>
</feature>
<dbReference type="PRINTS" id="PR01399">
    <property type="entry name" value="ENTSNTHTASED"/>
</dbReference>
<dbReference type="RefSeq" id="WP_058242591.1">
    <property type="nucleotide sequence ID" value="NZ_CYSB01000026.1"/>
</dbReference>
<evidence type="ECO:0000256" key="9">
    <source>
        <dbReference type="ARBA" id="ARBA00031996"/>
    </source>
</evidence>
<evidence type="ECO:0000256" key="5">
    <source>
        <dbReference type="ARBA" id="ARBA00019087"/>
    </source>
</evidence>
<dbReference type="InterPro" id="IPR008278">
    <property type="entry name" value="4-PPantetheinyl_Trfase_dom"/>
</dbReference>
<evidence type="ECO:0000259" key="14">
    <source>
        <dbReference type="Pfam" id="PF01648"/>
    </source>
</evidence>
<evidence type="ECO:0000256" key="11">
    <source>
        <dbReference type="ARBA" id="ARBA00049191"/>
    </source>
</evidence>
<evidence type="ECO:0000313" key="18">
    <source>
        <dbReference type="Proteomes" id="UP000051086"/>
    </source>
</evidence>
<feature type="binding site" evidence="13">
    <location>
        <position position="114"/>
    </location>
    <ligand>
        <name>Mg(2+)</name>
        <dbReference type="ChEBI" id="CHEBI:18420"/>
    </ligand>
</feature>
<dbReference type="Pfam" id="PF17837">
    <property type="entry name" value="4PPT_N"/>
    <property type="match status" value="1"/>
</dbReference>
<keyword evidence="6 17" id="KW-0808">Transferase</keyword>
<evidence type="ECO:0000256" key="7">
    <source>
        <dbReference type="ARBA" id="ARBA00023191"/>
    </source>
</evidence>
<feature type="binding site" evidence="12">
    <location>
        <position position="161"/>
    </location>
    <ligand>
        <name>CoA</name>
        <dbReference type="ChEBI" id="CHEBI:57287"/>
    </ligand>
</feature>
<evidence type="ECO:0000256" key="10">
    <source>
        <dbReference type="ARBA" id="ARBA00049176"/>
    </source>
</evidence>
<dbReference type="PANTHER" id="PTHR38096">
    <property type="entry name" value="ENTEROBACTIN SYNTHASE COMPONENT D"/>
    <property type="match status" value="1"/>
</dbReference>
<dbReference type="GO" id="GO:0009366">
    <property type="term" value="C:enterobactin synthetase complex"/>
    <property type="evidence" value="ECO:0007669"/>
    <property type="project" value="InterPro"/>
</dbReference>
<name>A0A0P1FRZ8_9RHOB</name>
<dbReference type="InterPro" id="IPR041354">
    <property type="entry name" value="4PPT_N"/>
</dbReference>
<keyword evidence="18" id="KW-1185">Reference proteome</keyword>
<accession>A0A0P1FRZ8</accession>
<evidence type="ECO:0000256" key="1">
    <source>
        <dbReference type="ARBA" id="ARBA00003937"/>
    </source>
</evidence>
<dbReference type="Gene3D" id="3.90.470.20">
    <property type="entry name" value="4'-phosphopantetheinyl transferase domain"/>
    <property type="match status" value="1"/>
</dbReference>
<keyword evidence="13" id="KW-0479">Metal-binding</keyword>
<dbReference type="UniPathway" id="UPA00017"/>
<feature type="domain" description="4'-phosphopantetheinyl transferase" evidence="14">
    <location>
        <begin position="109"/>
        <end position="216"/>
    </location>
</feature>
<protein>
    <recommendedName>
        <fullName evidence="5">Enterobactin synthase component D</fullName>
    </recommendedName>
    <alternativeName>
        <fullName evidence="8">4'-phosphopantetheinyl transferase EntD</fullName>
    </alternativeName>
    <alternativeName>
        <fullName evidence="9">Enterochelin synthase D</fullName>
    </alternativeName>
</protein>
<evidence type="ECO:0000256" key="8">
    <source>
        <dbReference type="ARBA" id="ARBA00029894"/>
    </source>
</evidence>
<gene>
    <name evidence="16" type="ORF">TL5118_01825</name>
    <name evidence="17" type="ORF">TL5120_01058</name>
</gene>
<feature type="domain" description="4'-phosphopantetheinyl transferase N-terminal" evidence="15">
    <location>
        <begin position="36"/>
        <end position="101"/>
    </location>
</feature>
<dbReference type="GO" id="GO:0005886">
    <property type="term" value="C:plasma membrane"/>
    <property type="evidence" value="ECO:0007669"/>
    <property type="project" value="TreeGrafter"/>
</dbReference>
<evidence type="ECO:0000256" key="6">
    <source>
        <dbReference type="ARBA" id="ARBA00022679"/>
    </source>
</evidence>
<evidence type="ECO:0000256" key="2">
    <source>
        <dbReference type="ARBA" id="ARBA00004993"/>
    </source>
</evidence>
<dbReference type="OrthoDB" id="8210607at2"/>
<feature type="binding site" evidence="12">
    <location>
        <begin position="91"/>
        <end position="92"/>
    </location>
    <ligand>
        <name>CoA</name>
        <dbReference type="ChEBI" id="CHEBI:57287"/>
    </ligand>
</feature>
<dbReference type="Pfam" id="PF01648">
    <property type="entry name" value="ACPS"/>
    <property type="match status" value="1"/>
</dbReference>
<comment type="catalytic activity">
    <reaction evidence="11">
        <text>apo-[peptidyl-carrier protein] + CoA = holo-[peptidyl-carrier protein] + adenosine 3',5'-bisphosphate + H(+)</text>
        <dbReference type="Rhea" id="RHEA:46228"/>
        <dbReference type="Rhea" id="RHEA-COMP:11479"/>
        <dbReference type="Rhea" id="RHEA-COMP:11480"/>
        <dbReference type="ChEBI" id="CHEBI:15378"/>
        <dbReference type="ChEBI" id="CHEBI:29999"/>
        <dbReference type="ChEBI" id="CHEBI:57287"/>
        <dbReference type="ChEBI" id="CHEBI:58343"/>
        <dbReference type="ChEBI" id="CHEBI:64479"/>
    </reaction>
</comment>
<comment type="pathway">
    <text evidence="2">Siderophore biosynthesis; enterobactin biosynthesis.</text>
</comment>
<evidence type="ECO:0000259" key="15">
    <source>
        <dbReference type="Pfam" id="PF17837"/>
    </source>
</evidence>
<dbReference type="Proteomes" id="UP000051887">
    <property type="component" value="Unassembled WGS sequence"/>
</dbReference>
<dbReference type="GO" id="GO:0009239">
    <property type="term" value="P:enterobactin biosynthetic process"/>
    <property type="evidence" value="ECO:0007669"/>
    <property type="project" value="UniProtKB-UniPathway"/>
</dbReference>
<dbReference type="AlphaFoldDB" id="A0A0P1FRZ8"/>
<comment type="subunit">
    <text evidence="4">EntB, EntD, EntE, and EntF form a multienzyme complex called enterobactin synthase.</text>
</comment>
<feature type="binding site" evidence="13">
    <location>
        <position position="113"/>
    </location>
    <ligand>
        <name>Mg(2+)</name>
        <dbReference type="ChEBI" id="CHEBI:18420"/>
    </ligand>
</feature>
<comment type="catalytic activity">
    <reaction evidence="10">
        <text>apo-[aryl-carrier protein] + CoA = holo-[aryl-carrier protein] + adenosine 3',5'-bisphosphate + H(+)</text>
        <dbReference type="Rhea" id="RHEA:48404"/>
        <dbReference type="Rhea" id="RHEA-COMP:15903"/>
        <dbReference type="Rhea" id="RHEA-COMP:17557"/>
        <dbReference type="ChEBI" id="CHEBI:15378"/>
        <dbReference type="ChEBI" id="CHEBI:29999"/>
        <dbReference type="ChEBI" id="CHEBI:57287"/>
        <dbReference type="ChEBI" id="CHEBI:58343"/>
        <dbReference type="ChEBI" id="CHEBI:64479"/>
    </reaction>
</comment>
<comment type="similarity">
    <text evidence="3">Belongs to the P-Pant transferase superfamily. EntD family.</text>
</comment>
<evidence type="ECO:0000313" key="17">
    <source>
        <dbReference type="EMBL" id="CUH71272.1"/>
    </source>
</evidence>
<reference evidence="17 19" key="1">
    <citation type="submission" date="2015-09" db="EMBL/GenBank/DDBJ databases">
        <authorList>
            <consortium name="Swine Surveillance"/>
        </authorList>
    </citation>
    <scope>NUCLEOTIDE SEQUENCE [LARGE SCALE GENOMIC DNA]</scope>
    <source>
        <strain evidence="17 19">5120</strain>
    </source>
</reference>
<dbReference type="InterPro" id="IPR037143">
    <property type="entry name" value="4-PPantetheinyl_Trfase_dom_sf"/>
</dbReference>
<dbReference type="InterPro" id="IPR003542">
    <property type="entry name" value="Enbac_synth_compD-like"/>
</dbReference>
<dbReference type="GO" id="GO:0000287">
    <property type="term" value="F:magnesium ion binding"/>
    <property type="evidence" value="ECO:0007669"/>
    <property type="project" value="InterPro"/>
</dbReference>
<evidence type="ECO:0000256" key="4">
    <source>
        <dbReference type="ARBA" id="ARBA00011503"/>
    </source>
</evidence>
<organism evidence="17 19">
    <name type="scientific">Thalassovita autumnalis</name>
    <dbReference type="NCBI Taxonomy" id="2072972"/>
    <lineage>
        <taxon>Bacteria</taxon>
        <taxon>Pseudomonadati</taxon>
        <taxon>Pseudomonadota</taxon>
        <taxon>Alphaproteobacteria</taxon>
        <taxon>Rhodobacterales</taxon>
        <taxon>Roseobacteraceae</taxon>
        <taxon>Thalassovita</taxon>
    </lineage>
</organism>
<feature type="binding site" evidence="13">
    <location>
        <position position="115"/>
    </location>
    <ligand>
        <name>Mg(2+)</name>
        <dbReference type="ChEBI" id="CHEBI:18420"/>
    </ligand>
</feature>
<sequence length="222" mass="24845">MKEDRVRLALQELFGPQVGIGVTDPRSDNYLLMDSEKEAVARAVPKRLREFSAGRAAGREALSEIGFRRSAIPRSRDRSPVWPAGIVGSISHCDSLCLAAACHIKTWRSIGLDIEGDAPLQKEAWPIILTQQEVQDLKKVPRWRRARRIKALFSIKEAVYKAQYPLTGEICDFHTLSVKVEGNRFEAMFMQDVGSFQAGFVATGGFAEVDRYVISCCMIEAR</sequence>
<keyword evidence="7" id="KW-0259">Enterobactin biosynthesis</keyword>
<dbReference type="GO" id="GO:0008897">
    <property type="term" value="F:holo-[acyl-carrier-protein] synthase activity"/>
    <property type="evidence" value="ECO:0007669"/>
    <property type="project" value="InterPro"/>
</dbReference>
<evidence type="ECO:0000313" key="16">
    <source>
        <dbReference type="EMBL" id="CUH66565.1"/>
    </source>
</evidence>
<evidence type="ECO:0000256" key="13">
    <source>
        <dbReference type="PIRSR" id="PIRSR603542-2"/>
    </source>
</evidence>
<dbReference type="EMBL" id="CYSB01000026">
    <property type="protein sequence ID" value="CUH66565.1"/>
    <property type="molecule type" value="Genomic_DNA"/>
</dbReference>
<dbReference type="PANTHER" id="PTHR38096:SF1">
    <property type="entry name" value="ENTEROBACTIN SYNTHASE COMPONENT D"/>
    <property type="match status" value="1"/>
</dbReference>
<dbReference type="Proteomes" id="UP000051086">
    <property type="component" value="Unassembled WGS sequence"/>
</dbReference>